<sequence length="212" mass="23568">MVASDKVCWPEMLRLVRGTRFWTFAQMAAQLRVSTGTLQRWEAGGDTPDLAVQRLIRDLLEQPVGTADLCSQIRHGKAPRYVFRTDRAPLAGKPSRILEVSDTLVADQPLGRNVFFANRTQQQADLTAETDAMLNAQGQFFGGEMAVATVRAIWLQYVQGGMTVRHALTRWVPMKLADGTPVCIYERRTVTPSAYMSLPALPVFTPLDCLVS</sequence>
<name>A0A2K9NK60_9PROT</name>
<dbReference type="KEGG" id="ncb:C0V82_21575"/>
<evidence type="ECO:0000313" key="1">
    <source>
        <dbReference type="EMBL" id="AUN33006.1"/>
    </source>
</evidence>
<dbReference type="CDD" id="cd00093">
    <property type="entry name" value="HTH_XRE"/>
    <property type="match status" value="1"/>
</dbReference>
<dbReference type="SUPFAM" id="SSF47413">
    <property type="entry name" value="lambda repressor-like DNA-binding domains"/>
    <property type="match status" value="1"/>
</dbReference>
<keyword evidence="2" id="KW-1185">Reference proteome</keyword>
<dbReference type="AlphaFoldDB" id="A0A2K9NK60"/>
<dbReference type="GO" id="GO:0003677">
    <property type="term" value="F:DNA binding"/>
    <property type="evidence" value="ECO:0007669"/>
    <property type="project" value="InterPro"/>
</dbReference>
<dbReference type="RefSeq" id="WP_102114531.1">
    <property type="nucleotide sequence ID" value="NZ_BMGN01000001.1"/>
</dbReference>
<dbReference type="InterPro" id="IPR010982">
    <property type="entry name" value="Lambda_DNA-bd_dom_sf"/>
</dbReference>
<keyword evidence="1" id="KW-0614">Plasmid</keyword>
<proteinExistence type="predicted"/>
<geneLocation type="plasmid" evidence="1 2">
    <name>unnamed1</name>
</geneLocation>
<accession>A0A2K9NK60</accession>
<protein>
    <submittedName>
        <fullName evidence="1">Uncharacterized protein</fullName>
    </submittedName>
</protein>
<dbReference type="EMBL" id="CP025613">
    <property type="protein sequence ID" value="AUN33006.1"/>
    <property type="molecule type" value="Genomic_DNA"/>
</dbReference>
<dbReference type="InterPro" id="IPR001387">
    <property type="entry name" value="Cro/C1-type_HTH"/>
</dbReference>
<reference evidence="1 2" key="1">
    <citation type="submission" date="2017-12" db="EMBL/GenBank/DDBJ databases">
        <title>Genomes of bacteria within cyanobacterial aggregates.</title>
        <authorList>
            <person name="Cai H."/>
        </authorList>
    </citation>
    <scope>NUCLEOTIDE SEQUENCE [LARGE SCALE GENOMIC DNA]</scope>
    <source>
        <strain evidence="1 2">TH16</strain>
        <plasmid evidence="1 2">unnamed1</plasmid>
    </source>
</reference>
<dbReference type="OrthoDB" id="123556at2"/>
<organism evidence="1 2">
    <name type="scientific">Niveispirillum cyanobacteriorum</name>
    <dbReference type="NCBI Taxonomy" id="1612173"/>
    <lineage>
        <taxon>Bacteria</taxon>
        <taxon>Pseudomonadati</taxon>
        <taxon>Pseudomonadota</taxon>
        <taxon>Alphaproteobacteria</taxon>
        <taxon>Rhodospirillales</taxon>
        <taxon>Azospirillaceae</taxon>
        <taxon>Niveispirillum</taxon>
    </lineage>
</organism>
<evidence type="ECO:0000313" key="2">
    <source>
        <dbReference type="Proteomes" id="UP000234752"/>
    </source>
</evidence>
<dbReference type="Proteomes" id="UP000234752">
    <property type="component" value="Plasmid unnamed1"/>
</dbReference>
<dbReference type="Gene3D" id="1.10.260.40">
    <property type="entry name" value="lambda repressor-like DNA-binding domains"/>
    <property type="match status" value="1"/>
</dbReference>
<gene>
    <name evidence="1" type="ORF">C0V82_21575</name>
</gene>